<dbReference type="Proteomes" id="UP000077748">
    <property type="component" value="Chromosome"/>
</dbReference>
<evidence type="ECO:0000313" key="2">
    <source>
        <dbReference type="EMBL" id="ANI15655.1"/>
    </source>
</evidence>
<accession>A0A127MSQ9</accession>
<protein>
    <submittedName>
        <fullName evidence="2">Uncharacterized protein</fullName>
    </submittedName>
</protein>
<evidence type="ECO:0000313" key="4">
    <source>
        <dbReference type="Proteomes" id="UP000077748"/>
    </source>
</evidence>
<dbReference type="KEGG" id="pcq:PcP3B5_27070"/>
<reference evidence="2 4" key="1">
    <citation type="submission" date="2016-05" db="EMBL/GenBank/DDBJ databases">
        <title>Genome Sequence of Pseudomonas citronellolis Strain SJTE-3, an Estrogens and Persistent Organic Pollutants degradation strain.</title>
        <authorList>
            <person name="Liang R."/>
        </authorList>
    </citation>
    <scope>NUCLEOTIDE SEQUENCE [LARGE SCALE GENOMIC DNA]</scope>
    <source>
        <strain evidence="2 4">SJTE-3</strain>
    </source>
</reference>
<name>A0A127MSQ9_9PSED</name>
<gene>
    <name evidence="2" type="ORF">A9C11_17460</name>
    <name evidence="3" type="ORF">P3W55_14370</name>
</gene>
<dbReference type="Proteomes" id="UP001220662">
    <property type="component" value="Unassembled WGS sequence"/>
</dbReference>
<feature type="compositionally biased region" description="Basic and acidic residues" evidence="1">
    <location>
        <begin position="17"/>
        <end position="36"/>
    </location>
</feature>
<evidence type="ECO:0000256" key="1">
    <source>
        <dbReference type="SAM" id="MobiDB-lite"/>
    </source>
</evidence>
<dbReference type="STRING" id="53408.A9C11_17460"/>
<feature type="region of interest" description="Disordered" evidence="1">
    <location>
        <begin position="1"/>
        <end position="80"/>
    </location>
</feature>
<proteinExistence type="predicted"/>
<dbReference type="RefSeq" id="WP_043266479.1">
    <property type="nucleotide sequence ID" value="NZ_BDGS01000001.1"/>
</dbReference>
<reference evidence="3" key="2">
    <citation type="submission" date="2023-03" db="EMBL/GenBank/DDBJ databases">
        <title>Draft assemblies of triclosan tolerant bacteria isolated from returned activated sludge.</title>
        <authorList>
            <person name="Van Hamelsveld S."/>
        </authorList>
    </citation>
    <scope>NUCLEOTIDE SEQUENCE</scope>
    <source>
        <strain evidence="3">GW210015_S63</strain>
    </source>
</reference>
<sequence length="80" mass="8682">MSEKNTIVQKPRPGPVAEHDDPPKAPVRERKGEPRRPGPVIETPEEDGSEGCVQKPPASTAEYSPEDIDIQGIGDEKRPG</sequence>
<evidence type="ECO:0000313" key="3">
    <source>
        <dbReference type="EMBL" id="MDF3842899.1"/>
    </source>
</evidence>
<dbReference type="EMBL" id="CP015878">
    <property type="protein sequence ID" value="ANI15655.1"/>
    <property type="molecule type" value="Genomic_DNA"/>
</dbReference>
<dbReference type="AlphaFoldDB" id="A0A127MSQ9"/>
<dbReference type="EMBL" id="JARJLR010000243">
    <property type="protein sequence ID" value="MDF3842899.1"/>
    <property type="molecule type" value="Genomic_DNA"/>
</dbReference>
<organism evidence="2 4">
    <name type="scientific">Pseudomonas citronellolis</name>
    <dbReference type="NCBI Taxonomy" id="53408"/>
    <lineage>
        <taxon>Bacteria</taxon>
        <taxon>Pseudomonadati</taxon>
        <taxon>Pseudomonadota</taxon>
        <taxon>Gammaproteobacteria</taxon>
        <taxon>Pseudomonadales</taxon>
        <taxon>Pseudomonadaceae</taxon>
        <taxon>Pseudomonas</taxon>
    </lineage>
</organism>
<dbReference type="GeneID" id="72995807"/>